<keyword evidence="3 6" id="KW-0479">Metal-binding</keyword>
<keyword evidence="5 8" id="KW-0560">Oxidoreductase</keyword>
<dbReference type="GO" id="GO:0018456">
    <property type="term" value="F:aryl-alcohol dehydrogenase (NAD+) activity"/>
    <property type="evidence" value="ECO:0007669"/>
    <property type="project" value="UniProtKB-EC"/>
</dbReference>
<dbReference type="PANTHER" id="PTHR43350:SF2">
    <property type="entry name" value="GROES-LIKE ZINC-BINDING ALCOHOL DEHYDROGENASE FAMILY PROTEIN"/>
    <property type="match status" value="1"/>
</dbReference>
<evidence type="ECO:0000256" key="6">
    <source>
        <dbReference type="RuleBase" id="RU361277"/>
    </source>
</evidence>
<reference evidence="8 9" key="1">
    <citation type="submission" date="2015-03" db="EMBL/GenBank/DDBJ databases">
        <authorList>
            <person name="Murphy D."/>
        </authorList>
    </citation>
    <scope>NUCLEOTIDE SEQUENCE [LARGE SCALE GENOMIC DNA]</scope>
    <source>
        <strain evidence="8 9">PAP088</strain>
    </source>
</reference>
<evidence type="ECO:0000313" key="9">
    <source>
        <dbReference type="Proteomes" id="UP000045782"/>
    </source>
</evidence>
<dbReference type="AlphaFoldDB" id="A0A0U0ZMP1"/>
<dbReference type="InterPro" id="IPR013149">
    <property type="entry name" value="ADH-like_C"/>
</dbReference>
<protein>
    <submittedName>
        <fullName evidence="8">Probable zinc-containing alcohol dehydrogenase</fullName>
        <ecNumber evidence="8">1.1.1.90</ecNumber>
    </submittedName>
</protein>
<dbReference type="InterPro" id="IPR011032">
    <property type="entry name" value="GroES-like_sf"/>
</dbReference>
<dbReference type="Gene3D" id="3.40.50.720">
    <property type="entry name" value="NAD(P)-binding Rossmann-like Domain"/>
    <property type="match status" value="1"/>
</dbReference>
<dbReference type="InterPro" id="IPR013154">
    <property type="entry name" value="ADH-like_N"/>
</dbReference>
<comment type="cofactor">
    <cofactor evidence="1 6">
        <name>Zn(2+)</name>
        <dbReference type="ChEBI" id="CHEBI:29105"/>
    </cofactor>
</comment>
<dbReference type="Proteomes" id="UP000045782">
    <property type="component" value="Unassembled WGS sequence"/>
</dbReference>
<dbReference type="RefSeq" id="WP_005064049.1">
    <property type="nucleotide sequence ID" value="NZ_CP014951.1"/>
</dbReference>
<comment type="similarity">
    <text evidence="2 6">Belongs to the zinc-containing alcohol dehydrogenase family.</text>
</comment>
<dbReference type="SUPFAM" id="SSF51735">
    <property type="entry name" value="NAD(P)-binding Rossmann-fold domains"/>
    <property type="match status" value="1"/>
</dbReference>
<dbReference type="InterPro" id="IPR036291">
    <property type="entry name" value="NAD(P)-bd_dom_sf"/>
</dbReference>
<dbReference type="Pfam" id="PF08240">
    <property type="entry name" value="ADH_N"/>
    <property type="match status" value="1"/>
</dbReference>
<keyword evidence="4 6" id="KW-0862">Zinc</keyword>
<evidence type="ECO:0000256" key="1">
    <source>
        <dbReference type="ARBA" id="ARBA00001947"/>
    </source>
</evidence>
<proteinExistence type="inferred from homology"/>
<organism evidence="8 9">
    <name type="scientific">Mycobacteroides abscessus</name>
    <dbReference type="NCBI Taxonomy" id="36809"/>
    <lineage>
        <taxon>Bacteria</taxon>
        <taxon>Bacillati</taxon>
        <taxon>Actinomycetota</taxon>
        <taxon>Actinomycetes</taxon>
        <taxon>Mycobacteriales</taxon>
        <taxon>Mycobacteriaceae</taxon>
        <taxon>Mycobacteroides</taxon>
    </lineage>
</organism>
<dbReference type="InterPro" id="IPR020843">
    <property type="entry name" value="ER"/>
</dbReference>
<dbReference type="Pfam" id="PF00107">
    <property type="entry name" value="ADH_zinc_N"/>
    <property type="match status" value="1"/>
</dbReference>
<dbReference type="PANTHER" id="PTHR43350">
    <property type="entry name" value="NAD-DEPENDENT ALCOHOL DEHYDROGENASE"/>
    <property type="match status" value="1"/>
</dbReference>
<name>A0A0U0ZMP1_9MYCO</name>
<evidence type="ECO:0000256" key="4">
    <source>
        <dbReference type="ARBA" id="ARBA00022833"/>
    </source>
</evidence>
<dbReference type="EC" id="1.1.1.90" evidence="8"/>
<evidence type="ECO:0000256" key="5">
    <source>
        <dbReference type="ARBA" id="ARBA00023002"/>
    </source>
</evidence>
<dbReference type="SUPFAM" id="SSF50129">
    <property type="entry name" value="GroES-like"/>
    <property type="match status" value="1"/>
</dbReference>
<dbReference type="EMBL" id="CSWP01000003">
    <property type="protein sequence ID" value="CPV49427.1"/>
    <property type="molecule type" value="Genomic_DNA"/>
</dbReference>
<evidence type="ECO:0000256" key="3">
    <source>
        <dbReference type="ARBA" id="ARBA00022723"/>
    </source>
</evidence>
<dbReference type="GO" id="GO:0008270">
    <property type="term" value="F:zinc ion binding"/>
    <property type="evidence" value="ECO:0007669"/>
    <property type="project" value="InterPro"/>
</dbReference>
<dbReference type="PROSITE" id="PS00059">
    <property type="entry name" value="ADH_ZINC"/>
    <property type="match status" value="1"/>
</dbReference>
<sequence>MKITAALSTSPAAPFTLQELELDEPRRDEVLVKIHATGLCHTDLTFKSQVPIPAVLGHEGAGIVTAVGEAVSGISPGDHVVLSYRSCGSCRSCAAGERAYCSRSMRLNSAGVRADGSPTLSDNGTPVYGSFFGQSSFAQYALAGADNTVVVDPSIDLAVAAPLGCGFQTGAGAVLNVLSPEPDSRLVVFGAGGVGLAAVMAAKAQGVETIIAVDPVASRRAKATELGATQTVDPAMEDVAAVARGATHALDTTANAGVIATALGLLRQRGVLVLVGLGAQPGPIDLNDLMLGGKVIRGCIEGDANPQEFIPELLQMHARGHFPIQSLITTYPAADIEQAVADARSGAAIKPVLLW</sequence>
<dbReference type="CDD" id="cd08278">
    <property type="entry name" value="benzyl_alcohol_DH"/>
    <property type="match status" value="1"/>
</dbReference>
<feature type="domain" description="Enoyl reductase (ER)" evidence="7">
    <location>
        <begin position="10"/>
        <end position="353"/>
    </location>
</feature>
<evidence type="ECO:0000259" key="7">
    <source>
        <dbReference type="SMART" id="SM00829"/>
    </source>
</evidence>
<evidence type="ECO:0000313" key="8">
    <source>
        <dbReference type="EMBL" id="CPV49427.1"/>
    </source>
</evidence>
<accession>A0A0U0ZMP1</accession>
<dbReference type="InterPro" id="IPR002328">
    <property type="entry name" value="ADH_Zn_CS"/>
</dbReference>
<evidence type="ECO:0000256" key="2">
    <source>
        <dbReference type="ARBA" id="ARBA00008072"/>
    </source>
</evidence>
<gene>
    <name evidence="8" type="primary">xylB_2</name>
    <name evidence="8" type="ORF">ERS075579_02112</name>
</gene>
<dbReference type="Gene3D" id="3.90.180.10">
    <property type="entry name" value="Medium-chain alcohol dehydrogenases, catalytic domain"/>
    <property type="match status" value="1"/>
</dbReference>
<dbReference type="SMART" id="SM00829">
    <property type="entry name" value="PKS_ER"/>
    <property type="match status" value="1"/>
</dbReference>